<dbReference type="STRING" id="1684307.A0A316UA29"/>
<evidence type="ECO:0000256" key="7">
    <source>
        <dbReference type="ARBA" id="ARBA00049119"/>
    </source>
</evidence>
<comment type="subcellular location">
    <subcellularLocation>
        <location evidence="1">Membrane</location>
        <topology evidence="1">Multi-pass membrane protein</topology>
    </subcellularLocation>
</comment>
<feature type="transmembrane region" description="Helical" evidence="9">
    <location>
        <begin position="325"/>
        <end position="349"/>
    </location>
</feature>
<dbReference type="SUPFAM" id="SSF103473">
    <property type="entry name" value="MFS general substrate transporter"/>
    <property type="match status" value="1"/>
</dbReference>
<reference evidence="11 12" key="1">
    <citation type="journal article" date="2018" name="Mol. Biol. Evol.">
        <title>Broad Genomic Sampling Reveals a Smut Pathogenic Ancestry of the Fungal Clade Ustilaginomycotina.</title>
        <authorList>
            <person name="Kijpornyongpan T."/>
            <person name="Mondo S.J."/>
            <person name="Barry K."/>
            <person name="Sandor L."/>
            <person name="Lee J."/>
            <person name="Lipzen A."/>
            <person name="Pangilinan J."/>
            <person name="LaButti K."/>
            <person name="Hainaut M."/>
            <person name="Henrissat B."/>
            <person name="Grigoriev I.V."/>
            <person name="Spatafora J.W."/>
            <person name="Aime M.C."/>
        </authorList>
    </citation>
    <scope>NUCLEOTIDE SEQUENCE [LARGE SCALE GENOMIC DNA]</scope>
    <source>
        <strain evidence="11 12">MCA 4718</strain>
    </source>
</reference>
<feature type="transmembrane region" description="Helical" evidence="9">
    <location>
        <begin position="238"/>
        <end position="255"/>
    </location>
</feature>
<evidence type="ECO:0000256" key="4">
    <source>
        <dbReference type="ARBA" id="ARBA00022692"/>
    </source>
</evidence>
<dbReference type="InterPro" id="IPR005828">
    <property type="entry name" value="MFS_sugar_transport-like"/>
</dbReference>
<evidence type="ECO:0000256" key="1">
    <source>
        <dbReference type="ARBA" id="ARBA00004141"/>
    </source>
</evidence>
<feature type="transmembrane region" description="Helical" evidence="9">
    <location>
        <begin position="361"/>
        <end position="380"/>
    </location>
</feature>
<keyword evidence="5 9" id="KW-1133">Transmembrane helix</keyword>
<dbReference type="AlphaFoldDB" id="A0A316UA29"/>
<feature type="domain" description="Major facilitator superfamily (MFS) profile" evidence="10">
    <location>
        <begin position="68"/>
        <end position="502"/>
    </location>
</feature>
<gene>
    <name evidence="11" type="ORF">BCV69DRAFT_286625</name>
</gene>
<comment type="catalytic activity">
    <reaction evidence="7">
        <text>myo-inositol(out) + H(+)(out) = myo-inositol(in) + H(+)(in)</text>
        <dbReference type="Rhea" id="RHEA:60364"/>
        <dbReference type="ChEBI" id="CHEBI:15378"/>
        <dbReference type="ChEBI" id="CHEBI:17268"/>
    </reaction>
</comment>
<dbReference type="Proteomes" id="UP000245942">
    <property type="component" value="Unassembled WGS sequence"/>
</dbReference>
<dbReference type="FunFam" id="1.20.1250.20:FF:000078">
    <property type="entry name" value="MFS maltose transporter, putative"/>
    <property type="match status" value="1"/>
</dbReference>
<feature type="transmembrane region" description="Helical" evidence="9">
    <location>
        <begin position="475"/>
        <end position="496"/>
    </location>
</feature>
<dbReference type="PANTHER" id="PTHR48022:SF2">
    <property type="entry name" value="PLASTIDIC GLUCOSE TRANSPORTER 4"/>
    <property type="match status" value="1"/>
</dbReference>
<feature type="transmembrane region" description="Helical" evidence="9">
    <location>
        <begin position="445"/>
        <end position="463"/>
    </location>
</feature>
<evidence type="ECO:0000259" key="10">
    <source>
        <dbReference type="PROSITE" id="PS50850"/>
    </source>
</evidence>
<dbReference type="InterPro" id="IPR005829">
    <property type="entry name" value="Sugar_transporter_CS"/>
</dbReference>
<dbReference type="InterPro" id="IPR036259">
    <property type="entry name" value="MFS_trans_sf"/>
</dbReference>
<sequence>MDDKQTKSVDGKDDVAYLTRDMSSDAESPIDIIPDVKHANRDAAGGDSDEREGTLWENIQRNRPACFWALFISLCLVMEGYDLGATNSFFGLDEYKQKFGQLNSDGTKSVSAVWQTGVSNASYSGQFIGLCIGGYLVEKIGYRRVSMGGMAWISAVWFIVFFAPSIVVVAVGEGLIGMGLGIFQSLTTAYASEILPVSLRGYLTSWSCAGWGIGLILAATIVRGGLDIEGTWAYKMPWVLVWVWPPILGLGCYFAPESPWWLSRKGRDEDAKRSLARLNTGPADEARIERSLALIKYTNMLEEEEVKGTTFLDCFRGVNLRRTELCALVFCIQIWSGAPMNSFAVVFLQQAGVDERRSFDFGVGINAMFLVGTLLSWTYLSRLGRKTIYLIGLTIMAVIALLVGVLGVVPHSDAVALGAGALCTIGPLCYTIIAEIASTRLRAKTIALARAAYTLSNIITNILQPRMISESAWGWGAKCGWFWFGFCILTIIYTYFRIPETKDRSYAEIDILFNNKVSARKFKSTKLDAFALSKDHH</sequence>
<dbReference type="Pfam" id="PF00083">
    <property type="entry name" value="Sugar_tr"/>
    <property type="match status" value="1"/>
</dbReference>
<dbReference type="GO" id="GO:0005351">
    <property type="term" value="F:carbohydrate:proton symporter activity"/>
    <property type="evidence" value="ECO:0007669"/>
    <property type="project" value="TreeGrafter"/>
</dbReference>
<evidence type="ECO:0000313" key="11">
    <source>
        <dbReference type="EMBL" id="PWN22107.1"/>
    </source>
</evidence>
<dbReference type="NCBIfam" id="TIGR00879">
    <property type="entry name" value="SP"/>
    <property type="match status" value="1"/>
</dbReference>
<evidence type="ECO:0000256" key="2">
    <source>
        <dbReference type="ARBA" id="ARBA00010992"/>
    </source>
</evidence>
<evidence type="ECO:0000256" key="3">
    <source>
        <dbReference type="ARBA" id="ARBA00022448"/>
    </source>
</evidence>
<accession>A0A316UA29</accession>
<feature type="transmembrane region" description="Helical" evidence="9">
    <location>
        <begin position="174"/>
        <end position="191"/>
    </location>
</feature>
<dbReference type="InterPro" id="IPR020846">
    <property type="entry name" value="MFS_dom"/>
</dbReference>
<keyword evidence="4 9" id="KW-0812">Transmembrane</keyword>
<dbReference type="OrthoDB" id="6612291at2759"/>
<evidence type="ECO:0000256" key="6">
    <source>
        <dbReference type="ARBA" id="ARBA00023136"/>
    </source>
</evidence>
<evidence type="ECO:0000256" key="9">
    <source>
        <dbReference type="SAM" id="Phobius"/>
    </source>
</evidence>
<keyword evidence="12" id="KW-1185">Reference proteome</keyword>
<proteinExistence type="inferred from homology"/>
<dbReference type="PANTHER" id="PTHR48022">
    <property type="entry name" value="PLASTIDIC GLUCOSE TRANSPORTER 4"/>
    <property type="match status" value="1"/>
</dbReference>
<keyword evidence="3 8" id="KW-0813">Transport</keyword>
<evidence type="ECO:0000313" key="12">
    <source>
        <dbReference type="Proteomes" id="UP000245942"/>
    </source>
</evidence>
<dbReference type="GeneID" id="37015263"/>
<keyword evidence="6 9" id="KW-0472">Membrane</keyword>
<dbReference type="InterPro" id="IPR003663">
    <property type="entry name" value="Sugar/inositol_transpt"/>
</dbReference>
<name>A0A316UA29_9BASI</name>
<dbReference type="PROSITE" id="PS50850">
    <property type="entry name" value="MFS"/>
    <property type="match status" value="1"/>
</dbReference>
<dbReference type="GO" id="GO:0016020">
    <property type="term" value="C:membrane"/>
    <property type="evidence" value="ECO:0007669"/>
    <property type="project" value="UniProtKB-SubCell"/>
</dbReference>
<evidence type="ECO:0000256" key="8">
    <source>
        <dbReference type="RuleBase" id="RU003346"/>
    </source>
</evidence>
<organism evidence="11 12">
    <name type="scientific">Pseudomicrostroma glucosiphilum</name>
    <dbReference type="NCBI Taxonomy" id="1684307"/>
    <lineage>
        <taxon>Eukaryota</taxon>
        <taxon>Fungi</taxon>
        <taxon>Dikarya</taxon>
        <taxon>Basidiomycota</taxon>
        <taxon>Ustilaginomycotina</taxon>
        <taxon>Exobasidiomycetes</taxon>
        <taxon>Microstromatales</taxon>
        <taxon>Microstromatales incertae sedis</taxon>
        <taxon>Pseudomicrostroma</taxon>
    </lineage>
</organism>
<feature type="transmembrane region" description="Helical" evidence="9">
    <location>
        <begin position="387"/>
        <end position="408"/>
    </location>
</feature>
<dbReference type="PROSITE" id="PS00217">
    <property type="entry name" value="SUGAR_TRANSPORT_2"/>
    <property type="match status" value="1"/>
</dbReference>
<feature type="transmembrane region" description="Helical" evidence="9">
    <location>
        <begin position="149"/>
        <end position="168"/>
    </location>
</feature>
<dbReference type="Gene3D" id="1.20.1250.20">
    <property type="entry name" value="MFS general substrate transporter like domains"/>
    <property type="match status" value="1"/>
</dbReference>
<feature type="transmembrane region" description="Helical" evidence="9">
    <location>
        <begin position="203"/>
        <end position="226"/>
    </location>
</feature>
<comment type="similarity">
    <text evidence="2 8">Belongs to the major facilitator superfamily. Sugar transporter (TC 2.A.1.1) family.</text>
</comment>
<dbReference type="InterPro" id="IPR050360">
    <property type="entry name" value="MFS_Sugar_Transporters"/>
</dbReference>
<dbReference type="RefSeq" id="XP_025349267.1">
    <property type="nucleotide sequence ID" value="XM_025493529.1"/>
</dbReference>
<protein>
    <submittedName>
        <fullName evidence="11">General substrate transporter</fullName>
    </submittedName>
</protein>
<evidence type="ECO:0000256" key="5">
    <source>
        <dbReference type="ARBA" id="ARBA00022989"/>
    </source>
</evidence>
<dbReference type="EMBL" id="KZ819323">
    <property type="protein sequence ID" value="PWN22107.1"/>
    <property type="molecule type" value="Genomic_DNA"/>
</dbReference>
<feature type="transmembrane region" description="Helical" evidence="9">
    <location>
        <begin position="414"/>
        <end position="433"/>
    </location>
</feature>